<dbReference type="InterPro" id="IPR001750">
    <property type="entry name" value="ND/Mrp_TM"/>
</dbReference>
<feature type="transmembrane region" description="Helical" evidence="17">
    <location>
        <begin position="243"/>
        <end position="262"/>
    </location>
</feature>
<feature type="transmembrane region" description="Helical" evidence="17">
    <location>
        <begin position="372"/>
        <end position="397"/>
    </location>
</feature>
<reference evidence="20" key="1">
    <citation type="journal article" date="2016" name="Mol. Ecol. Resour.">
        <title>Lessons from genome skimming of arthropod-preserving ethanol.</title>
        <authorList>
            <person name="Linard B."/>
            <person name="Arribas P."/>
            <person name="Andujar C."/>
            <person name="Crampton-Platt A."/>
            <person name="Vogler A.P."/>
        </authorList>
    </citation>
    <scope>NUCLEOTIDE SEQUENCE</scope>
</reference>
<evidence type="ECO:0000256" key="13">
    <source>
        <dbReference type="ARBA" id="ARBA00023075"/>
    </source>
</evidence>
<sequence>MMKLIIMMIFMIPLILLNFWLNFFCYFMLMMVLFLIIVMNNYWISISYTWSMDLLSYIMIILTIWICLMMILSSMKINYLKNNNKLFLFTLLMLLFSLIMTFISVNLFMFYLFFEMSLIPTIMLILGWGYQPERIQASIYLLFYTLLASLPMLLAIFYWFLKSKILNFLMLQEIDSLLMYFMVNLIFLVKIPLYMFHLWLPKAHVEAPISGSMILAGVMLKLGGYGLMRLMILFKLMNYKINYMMMIFSLMGGIFVSLICLIQYDIKMLIAYSSVAHMSMVLSSIFSLKYISMCGALIMMVAHGLCSSGLFCLSNMFYERFHSRSLFILKGLINILPSLSMWMFLFCASNMAAPPSLNLLSELMMLSGLMSWSYLLFLLLMILSLFSAIYSLFLYSYCQHGINSMSFYNYCSGKISEYFLLFLHWVPLNILILKIDIFYIWY</sequence>
<keyword evidence="7 17" id="KW-0679">Respiratory chain</keyword>
<evidence type="ECO:0000256" key="11">
    <source>
        <dbReference type="ARBA" id="ARBA00022989"/>
    </source>
</evidence>
<dbReference type="GO" id="GO:0031966">
    <property type="term" value="C:mitochondrial membrane"/>
    <property type="evidence" value="ECO:0007669"/>
    <property type="project" value="UniProtKB-SubCell"/>
</dbReference>
<feature type="transmembrane region" description="Helical" evidence="17">
    <location>
        <begin position="418"/>
        <end position="441"/>
    </location>
</feature>
<evidence type="ECO:0000256" key="9">
    <source>
        <dbReference type="ARBA" id="ARBA00022967"/>
    </source>
</evidence>
<feature type="transmembrane region" description="Helical" evidence="17">
    <location>
        <begin position="141"/>
        <end position="161"/>
    </location>
</feature>
<gene>
    <name evidence="20" type="primary">nad4</name>
</gene>
<keyword evidence="15 17" id="KW-0472">Membrane</keyword>
<dbReference type="InterPro" id="IPR000260">
    <property type="entry name" value="NADH4_N"/>
</dbReference>
<evidence type="ECO:0000259" key="18">
    <source>
        <dbReference type="Pfam" id="PF00361"/>
    </source>
</evidence>
<feature type="domain" description="NADH:quinone oxidoreductase/Mrp antiporter transmembrane" evidence="18">
    <location>
        <begin position="104"/>
        <end position="386"/>
    </location>
</feature>
<evidence type="ECO:0000259" key="19">
    <source>
        <dbReference type="Pfam" id="PF01059"/>
    </source>
</evidence>
<feature type="domain" description="NADH:ubiquinone oxidoreductase chain 4 N-terminal" evidence="19">
    <location>
        <begin position="1"/>
        <end position="101"/>
    </location>
</feature>
<dbReference type="Pfam" id="PF00361">
    <property type="entry name" value="Proton_antipo_M"/>
    <property type="match status" value="1"/>
</dbReference>
<accession>A0A191ZS12</accession>
<feature type="transmembrane region" description="Helical" evidence="17">
    <location>
        <begin position="181"/>
        <end position="200"/>
    </location>
</feature>
<name>A0A191ZS12_9COLE</name>
<keyword evidence="11 17" id="KW-1133">Transmembrane helix</keyword>
<feature type="transmembrane region" description="Helical" evidence="17">
    <location>
        <begin position="327"/>
        <end position="352"/>
    </location>
</feature>
<feature type="transmembrane region" description="Helical" evidence="17">
    <location>
        <begin position="12"/>
        <end position="39"/>
    </location>
</feature>
<evidence type="ECO:0000256" key="3">
    <source>
        <dbReference type="ARBA" id="ARBA00009025"/>
    </source>
</evidence>
<dbReference type="PRINTS" id="PR01437">
    <property type="entry name" value="NUOXDRDTASE4"/>
</dbReference>
<feature type="transmembrane region" description="Helical" evidence="17">
    <location>
        <begin position="212"/>
        <end position="237"/>
    </location>
</feature>
<keyword evidence="13 17" id="KW-0830">Ubiquinone</keyword>
<proteinExistence type="inferred from homology"/>
<keyword evidence="14 17" id="KW-0496">Mitochondrion</keyword>
<dbReference type="InterPro" id="IPR003918">
    <property type="entry name" value="NADH_UbQ_OxRdtase"/>
</dbReference>
<dbReference type="GO" id="GO:0048039">
    <property type="term" value="F:ubiquinone binding"/>
    <property type="evidence" value="ECO:0007669"/>
    <property type="project" value="TreeGrafter"/>
</dbReference>
<evidence type="ECO:0000256" key="17">
    <source>
        <dbReference type="RuleBase" id="RU003297"/>
    </source>
</evidence>
<feature type="transmembrane region" description="Helical" evidence="17">
    <location>
        <begin position="109"/>
        <end position="129"/>
    </location>
</feature>
<evidence type="ECO:0000256" key="1">
    <source>
        <dbReference type="ARBA" id="ARBA00003257"/>
    </source>
</evidence>
<organism evidence="20">
    <name type="scientific">Stenus clavicornis</name>
    <dbReference type="NCBI Taxonomy" id="1202167"/>
    <lineage>
        <taxon>Eukaryota</taxon>
        <taxon>Metazoa</taxon>
        <taxon>Ecdysozoa</taxon>
        <taxon>Arthropoda</taxon>
        <taxon>Hexapoda</taxon>
        <taxon>Insecta</taxon>
        <taxon>Pterygota</taxon>
        <taxon>Neoptera</taxon>
        <taxon>Endopterygota</taxon>
        <taxon>Coleoptera</taxon>
        <taxon>Polyphaga</taxon>
        <taxon>Staphyliniformia</taxon>
        <taxon>Staphylinidae</taxon>
        <taxon>Staphylininae group</taxon>
        <taxon>Steninae</taxon>
        <taxon>Stenus</taxon>
    </lineage>
</organism>
<evidence type="ECO:0000256" key="15">
    <source>
        <dbReference type="ARBA" id="ARBA00023136"/>
    </source>
</evidence>
<feature type="transmembrane region" description="Helical" evidence="17">
    <location>
        <begin position="297"/>
        <end position="318"/>
    </location>
</feature>
<dbReference type="GO" id="GO:0042773">
    <property type="term" value="P:ATP synthesis coupled electron transport"/>
    <property type="evidence" value="ECO:0007669"/>
    <property type="project" value="InterPro"/>
</dbReference>
<evidence type="ECO:0000256" key="7">
    <source>
        <dbReference type="ARBA" id="ARBA00022660"/>
    </source>
</evidence>
<comment type="subcellular location">
    <subcellularLocation>
        <location evidence="2 17">Mitochondrion membrane</location>
        <topology evidence="2 17">Multi-pass membrane protein</topology>
    </subcellularLocation>
</comment>
<evidence type="ECO:0000256" key="5">
    <source>
        <dbReference type="ARBA" id="ARBA00021006"/>
    </source>
</evidence>
<keyword evidence="10 17" id="KW-0249">Electron transport</keyword>
<evidence type="ECO:0000256" key="2">
    <source>
        <dbReference type="ARBA" id="ARBA00004225"/>
    </source>
</evidence>
<evidence type="ECO:0000256" key="6">
    <source>
        <dbReference type="ARBA" id="ARBA00022448"/>
    </source>
</evidence>
<dbReference type="EMBL" id="KT876912">
    <property type="protein sequence ID" value="ANJ70652.1"/>
    <property type="molecule type" value="Genomic_DNA"/>
</dbReference>
<evidence type="ECO:0000256" key="8">
    <source>
        <dbReference type="ARBA" id="ARBA00022692"/>
    </source>
</evidence>
<comment type="similarity">
    <text evidence="3 17">Belongs to the complex I subunit 4 family.</text>
</comment>
<evidence type="ECO:0000256" key="14">
    <source>
        <dbReference type="ARBA" id="ARBA00023128"/>
    </source>
</evidence>
<dbReference type="PANTHER" id="PTHR43507:SF20">
    <property type="entry name" value="NADH-UBIQUINONE OXIDOREDUCTASE CHAIN 4"/>
    <property type="match status" value="1"/>
</dbReference>
<dbReference type="GO" id="GO:0015990">
    <property type="term" value="P:electron transport coupled proton transport"/>
    <property type="evidence" value="ECO:0007669"/>
    <property type="project" value="TreeGrafter"/>
</dbReference>
<dbReference type="AlphaFoldDB" id="A0A191ZS12"/>
<dbReference type="GO" id="GO:0003954">
    <property type="term" value="F:NADH dehydrogenase activity"/>
    <property type="evidence" value="ECO:0007669"/>
    <property type="project" value="TreeGrafter"/>
</dbReference>
<dbReference type="EC" id="7.1.1.2" evidence="4 17"/>
<protein>
    <recommendedName>
        <fullName evidence="5 17">NADH-ubiquinone oxidoreductase chain 4</fullName>
        <ecNumber evidence="4 17">7.1.1.2</ecNumber>
    </recommendedName>
</protein>
<evidence type="ECO:0000256" key="12">
    <source>
        <dbReference type="ARBA" id="ARBA00023027"/>
    </source>
</evidence>
<comment type="function">
    <text evidence="1">Core subunit of the mitochondrial membrane respiratory chain NADH dehydrogenase (Complex I) that is believed to belong to the minimal assembly required for catalysis. Complex I functions in the transfer of electrons from NADH to the respiratory chain. The immediate electron acceptor for the enzyme is believed to be ubiquinone.</text>
</comment>
<evidence type="ECO:0000256" key="16">
    <source>
        <dbReference type="ARBA" id="ARBA00049551"/>
    </source>
</evidence>
<evidence type="ECO:0000256" key="4">
    <source>
        <dbReference type="ARBA" id="ARBA00012944"/>
    </source>
</evidence>
<keyword evidence="9" id="KW-1278">Translocase</keyword>
<keyword evidence="8 17" id="KW-0812">Transmembrane</keyword>
<keyword evidence="6 17" id="KW-0813">Transport</keyword>
<feature type="transmembrane region" description="Helical" evidence="17">
    <location>
        <begin position="54"/>
        <end position="74"/>
    </location>
</feature>
<feature type="transmembrane region" description="Helical" evidence="17">
    <location>
        <begin position="86"/>
        <end position="103"/>
    </location>
</feature>
<dbReference type="PANTHER" id="PTHR43507">
    <property type="entry name" value="NADH-UBIQUINONE OXIDOREDUCTASE CHAIN 4"/>
    <property type="match status" value="1"/>
</dbReference>
<dbReference type="GO" id="GO:0008137">
    <property type="term" value="F:NADH dehydrogenase (ubiquinone) activity"/>
    <property type="evidence" value="ECO:0007669"/>
    <property type="project" value="UniProtKB-UniRule"/>
</dbReference>
<comment type="function">
    <text evidence="17">Core subunit of the mitochondrial membrane respiratory chain NADH dehydrogenase (Complex I) which catalyzes electron transfer from NADH through the respiratory chain, using ubiquinone as an electron acceptor. Essential for the catalytic activity and assembly of complex I.</text>
</comment>
<comment type="catalytic activity">
    <reaction evidence="16 17">
        <text>a ubiquinone + NADH + 5 H(+)(in) = a ubiquinol + NAD(+) + 4 H(+)(out)</text>
        <dbReference type="Rhea" id="RHEA:29091"/>
        <dbReference type="Rhea" id="RHEA-COMP:9565"/>
        <dbReference type="Rhea" id="RHEA-COMP:9566"/>
        <dbReference type="ChEBI" id="CHEBI:15378"/>
        <dbReference type="ChEBI" id="CHEBI:16389"/>
        <dbReference type="ChEBI" id="CHEBI:17976"/>
        <dbReference type="ChEBI" id="CHEBI:57540"/>
        <dbReference type="ChEBI" id="CHEBI:57945"/>
        <dbReference type="EC" id="7.1.1.2"/>
    </reaction>
</comment>
<evidence type="ECO:0000256" key="10">
    <source>
        <dbReference type="ARBA" id="ARBA00022982"/>
    </source>
</evidence>
<dbReference type="Pfam" id="PF01059">
    <property type="entry name" value="Oxidored_q5_N"/>
    <property type="match status" value="1"/>
</dbReference>
<geneLocation type="mitochondrion" evidence="20"/>
<keyword evidence="12 17" id="KW-0520">NAD</keyword>
<feature type="transmembrane region" description="Helical" evidence="17">
    <location>
        <begin position="269"/>
        <end position="291"/>
    </location>
</feature>
<evidence type="ECO:0000313" key="20">
    <source>
        <dbReference type="EMBL" id="ANJ70652.1"/>
    </source>
</evidence>